<dbReference type="PROSITE" id="PS51257">
    <property type="entry name" value="PROKAR_LIPOPROTEIN"/>
    <property type="match status" value="1"/>
</dbReference>
<dbReference type="STRING" id="156980.SAMN04489745_1088"/>
<dbReference type="Proteomes" id="UP000182652">
    <property type="component" value="Unassembled WGS sequence"/>
</dbReference>
<feature type="domain" description="Imelysin-like" evidence="5">
    <location>
        <begin position="149"/>
        <end position="383"/>
    </location>
</feature>
<organism evidence="7 8">
    <name type="scientific">Arthrobacter woluwensis</name>
    <dbReference type="NCBI Taxonomy" id="156980"/>
    <lineage>
        <taxon>Bacteria</taxon>
        <taxon>Bacillati</taxon>
        <taxon>Actinomycetota</taxon>
        <taxon>Actinomycetes</taxon>
        <taxon>Micrococcales</taxon>
        <taxon>Micrococcaceae</taxon>
        <taxon>Arthrobacter</taxon>
    </lineage>
</organism>
<evidence type="ECO:0000259" key="5">
    <source>
        <dbReference type="Pfam" id="PF09375"/>
    </source>
</evidence>
<feature type="signal peptide" evidence="4">
    <location>
        <begin position="1"/>
        <end position="30"/>
    </location>
</feature>
<dbReference type="CDD" id="cd14656">
    <property type="entry name" value="Imelysin-like_EfeO"/>
    <property type="match status" value="1"/>
</dbReference>
<feature type="chain" id="PRO_5010311067" evidence="4">
    <location>
        <begin position="31"/>
        <end position="390"/>
    </location>
</feature>
<reference evidence="7 8" key="1">
    <citation type="submission" date="2016-10" db="EMBL/GenBank/DDBJ databases">
        <authorList>
            <person name="de Groot N.N."/>
        </authorList>
    </citation>
    <scope>NUCLEOTIDE SEQUENCE [LARGE SCALE GENOMIC DNA]</scope>
    <source>
        <strain evidence="7 8">DSM 10495</strain>
    </source>
</reference>
<evidence type="ECO:0000256" key="1">
    <source>
        <dbReference type="ARBA" id="ARBA00004418"/>
    </source>
</evidence>
<dbReference type="PANTHER" id="PTHR39192">
    <property type="entry name" value="IRON UPTAKE SYSTEM COMPONENT EFEO"/>
    <property type="match status" value="1"/>
</dbReference>
<dbReference type="Gene3D" id="1.20.1420.20">
    <property type="entry name" value="M75 peptidase, HXXE motif"/>
    <property type="match status" value="1"/>
</dbReference>
<proteinExistence type="inferred from homology"/>
<comment type="similarity">
    <text evidence="2">Belongs to the EfeM/EfeO family.</text>
</comment>
<protein>
    <submittedName>
        <fullName evidence="7">Iron uptake system component EfeO</fullName>
    </submittedName>
</protein>
<evidence type="ECO:0000256" key="2">
    <source>
        <dbReference type="ARBA" id="ARBA00005989"/>
    </source>
</evidence>
<name>A0A1H4LQT4_9MICC</name>
<dbReference type="InterPro" id="IPR050894">
    <property type="entry name" value="EfeM/EfeO_iron_uptake"/>
</dbReference>
<comment type="subcellular location">
    <subcellularLocation>
        <location evidence="1">Periplasm</location>
    </subcellularLocation>
</comment>
<evidence type="ECO:0000256" key="4">
    <source>
        <dbReference type="SAM" id="SignalP"/>
    </source>
</evidence>
<evidence type="ECO:0000259" key="6">
    <source>
        <dbReference type="Pfam" id="PF13473"/>
    </source>
</evidence>
<evidence type="ECO:0000256" key="3">
    <source>
        <dbReference type="ARBA" id="ARBA00022729"/>
    </source>
</evidence>
<evidence type="ECO:0000313" key="8">
    <source>
        <dbReference type="Proteomes" id="UP000182652"/>
    </source>
</evidence>
<dbReference type="InterPro" id="IPR053377">
    <property type="entry name" value="Iron_uptake_EfeM/EfeO"/>
</dbReference>
<dbReference type="Pfam" id="PF13473">
    <property type="entry name" value="Cupredoxin_1"/>
    <property type="match status" value="1"/>
</dbReference>
<dbReference type="RefSeq" id="WP_066211758.1">
    <property type="nucleotide sequence ID" value="NZ_FNSN01000003.1"/>
</dbReference>
<dbReference type="InterPro" id="IPR038352">
    <property type="entry name" value="Imelysin_sf"/>
</dbReference>
<accession>A0A1H4LQT4</accession>
<feature type="domain" description="EfeO-type cupredoxin-like" evidence="6">
    <location>
        <begin position="27"/>
        <end position="121"/>
    </location>
</feature>
<dbReference type="GO" id="GO:0042597">
    <property type="term" value="C:periplasmic space"/>
    <property type="evidence" value="ECO:0007669"/>
    <property type="project" value="UniProtKB-SubCell"/>
</dbReference>
<dbReference type="InterPro" id="IPR018976">
    <property type="entry name" value="Imelysin-like"/>
</dbReference>
<dbReference type="Pfam" id="PF09375">
    <property type="entry name" value="Peptidase_M75"/>
    <property type="match status" value="1"/>
</dbReference>
<dbReference type="InterPro" id="IPR034981">
    <property type="entry name" value="Imelysin-like_EfeO/Algp7"/>
</dbReference>
<dbReference type="EMBL" id="FNSN01000003">
    <property type="protein sequence ID" value="SEB72956.1"/>
    <property type="molecule type" value="Genomic_DNA"/>
</dbReference>
<gene>
    <name evidence="7" type="ORF">SAMN04489745_1088</name>
</gene>
<dbReference type="AlphaFoldDB" id="A0A1H4LQT4"/>
<dbReference type="PANTHER" id="PTHR39192:SF1">
    <property type="entry name" value="IRON UPTAKE SYSTEM COMPONENT EFEO"/>
    <property type="match status" value="1"/>
</dbReference>
<keyword evidence="8" id="KW-1185">Reference proteome</keyword>
<sequence length="390" mass="42068">MPASPRRALSSLAVLAVVAPLALTACTDNAKPAAGATDGPISVSSTDKECKLSTVTAKSGHLTFEVKNDGQQVTEFYLLAEDGLRIVGEVENIGPGLSRKLVVTAPEGKYLTACKPGMQGEGIRSAFTVEASGTTASVDSDTKALLDTATKQYVSYVKDQTEQLLTGTKAFAAAYASGDAAKARTLYASVRMHWERIEPVAESFGDLDPSLDLREADLEKGQQWTGWHKAEKDLFPPKGYTALTAAERQKLSQKLVADTQTLFERTRTLTLTPDKLGNGAKELLDEVATGKVTGEEEIWSHTDLWDFQANVDGARIAYQNLRPVVALKKPELAKTLDQRFAALQTELDKYKVGDGFKYYNELTPDQVKQLAALVDALGEPLGQLTAAVVL</sequence>
<keyword evidence="3 4" id="KW-0732">Signal</keyword>
<evidence type="ECO:0000313" key="7">
    <source>
        <dbReference type="EMBL" id="SEB72956.1"/>
    </source>
</evidence>
<dbReference type="InterPro" id="IPR028096">
    <property type="entry name" value="EfeO_Cupredoxin"/>
</dbReference>
<dbReference type="NCBIfam" id="NF041757">
    <property type="entry name" value="EfeO"/>
    <property type="match status" value="1"/>
</dbReference>